<feature type="domain" description="Phosphofructokinase" evidence="12">
    <location>
        <begin position="37"/>
        <end position="397"/>
    </location>
</feature>
<dbReference type="GO" id="GO:0006002">
    <property type="term" value="P:fructose 6-phosphate metabolic process"/>
    <property type="evidence" value="ECO:0007669"/>
    <property type="project" value="InterPro"/>
</dbReference>
<evidence type="ECO:0000313" key="14">
    <source>
        <dbReference type="Proteomes" id="UP000748308"/>
    </source>
</evidence>
<keyword evidence="7" id="KW-0460">Magnesium</keyword>
<evidence type="ECO:0000256" key="9">
    <source>
        <dbReference type="ARBA" id="ARBA00038478"/>
    </source>
</evidence>
<evidence type="ECO:0000256" key="6">
    <source>
        <dbReference type="ARBA" id="ARBA00022777"/>
    </source>
</evidence>
<sequence length="459" mass="51605">MSASKNTRTRQAPLPPGVFPRGTVVHPRQQGEHIRRAGIVFAGGPAPAANAVISAAAISFLDTKREVIGFVDGYRHLERYDPVTYRLQRGEHYRVFTPSQVTGNRNTQGIMIGTSRANPGSEIRGPRDLGSPGRTLKLRHCYTAMIDLGLDALISIGGDDTLKTANYLYEYQKRLPRGAKRIHIVHLPKTIDNDYKGIDFTFGYFTAVDFLAKEMKNLRADAEASSRYFIAQAMGRKAGWLSYGVGIAGEANMIFSVEDIEEEMLFDEVVADARGRRRIERRLRLEALVSRIVDLMIWREEKEGKRFGTVVLAEGLAELLPERYIHGVDKDEHGHISIGRIDLGHLMAQMVEREFTRRTGRKRKVTGLQIGYESRCAPPHAFDVMLGSQLGIGAYRALVEENLDGHMVSVSGQLDLRYVPFKNLVNPRTLRTEVRYIRPGSDFHRLARFLESKTEVARA</sequence>
<evidence type="ECO:0000256" key="5">
    <source>
        <dbReference type="ARBA" id="ARBA00022723"/>
    </source>
</evidence>
<name>A0A938BLK2_UNCEI</name>
<evidence type="ECO:0000256" key="2">
    <source>
        <dbReference type="ARBA" id="ARBA00003138"/>
    </source>
</evidence>
<feature type="region of interest" description="Disordered" evidence="11">
    <location>
        <begin position="106"/>
        <end position="129"/>
    </location>
</feature>
<dbReference type="GO" id="GO:0005829">
    <property type="term" value="C:cytosol"/>
    <property type="evidence" value="ECO:0007669"/>
    <property type="project" value="TreeGrafter"/>
</dbReference>
<feature type="region of interest" description="Disordered" evidence="11">
    <location>
        <begin position="1"/>
        <end position="23"/>
    </location>
</feature>
<evidence type="ECO:0000256" key="3">
    <source>
        <dbReference type="ARBA" id="ARBA00022490"/>
    </source>
</evidence>
<comment type="catalytic activity">
    <reaction evidence="10">
        <text>beta-D-fructose 6-phosphate + diphosphate = beta-D-fructose 1,6-bisphosphate + phosphate + H(+)</text>
        <dbReference type="Rhea" id="RHEA:13613"/>
        <dbReference type="ChEBI" id="CHEBI:15378"/>
        <dbReference type="ChEBI" id="CHEBI:32966"/>
        <dbReference type="ChEBI" id="CHEBI:33019"/>
        <dbReference type="ChEBI" id="CHEBI:43474"/>
        <dbReference type="ChEBI" id="CHEBI:57634"/>
        <dbReference type="EC" id="2.7.1.90"/>
    </reaction>
</comment>
<evidence type="ECO:0000313" key="13">
    <source>
        <dbReference type="EMBL" id="MBM3317114.1"/>
    </source>
</evidence>
<evidence type="ECO:0000256" key="1">
    <source>
        <dbReference type="ARBA" id="ARBA00001946"/>
    </source>
</evidence>
<dbReference type="GO" id="GO:0003872">
    <property type="term" value="F:6-phosphofructokinase activity"/>
    <property type="evidence" value="ECO:0007669"/>
    <property type="project" value="InterPro"/>
</dbReference>
<reference evidence="13" key="1">
    <citation type="submission" date="2019-03" db="EMBL/GenBank/DDBJ databases">
        <title>Lake Tanganyika Metagenome-Assembled Genomes (MAGs).</title>
        <authorList>
            <person name="Tran P."/>
        </authorList>
    </citation>
    <scope>NUCLEOTIDE SEQUENCE</scope>
    <source>
        <strain evidence="13">M_DeepCast_400m_m2_100</strain>
    </source>
</reference>
<dbReference type="EMBL" id="VGIY01000077">
    <property type="protein sequence ID" value="MBM3317114.1"/>
    <property type="molecule type" value="Genomic_DNA"/>
</dbReference>
<dbReference type="InterPro" id="IPR035966">
    <property type="entry name" value="PKF_sf"/>
</dbReference>
<dbReference type="PANTHER" id="PTHR43650:SF1">
    <property type="entry name" value="PYROPHOSPHATE--FRUCTOSE 6-PHOSPHATE 1-PHOSPHOTRANSFERASE SUBUNIT BETA 2"/>
    <property type="match status" value="1"/>
</dbReference>
<dbReference type="Proteomes" id="UP000748308">
    <property type="component" value="Unassembled WGS sequence"/>
</dbReference>
<dbReference type="Gene3D" id="3.40.50.460">
    <property type="entry name" value="Phosphofructokinase domain"/>
    <property type="match status" value="1"/>
</dbReference>
<keyword evidence="6" id="KW-0418">Kinase</keyword>
<evidence type="ECO:0000256" key="4">
    <source>
        <dbReference type="ARBA" id="ARBA00022679"/>
    </source>
</evidence>
<dbReference type="GO" id="GO:0047334">
    <property type="term" value="F:diphosphate-fructose-6-phosphate 1-phosphotransferase activity"/>
    <property type="evidence" value="ECO:0007669"/>
    <property type="project" value="UniProtKB-EC"/>
</dbReference>
<evidence type="ECO:0000256" key="11">
    <source>
        <dbReference type="SAM" id="MobiDB-lite"/>
    </source>
</evidence>
<feature type="compositionally biased region" description="Polar residues" evidence="11">
    <location>
        <begin position="1"/>
        <end position="10"/>
    </location>
</feature>
<dbReference type="GO" id="GO:0009749">
    <property type="term" value="P:response to glucose"/>
    <property type="evidence" value="ECO:0007669"/>
    <property type="project" value="TreeGrafter"/>
</dbReference>
<accession>A0A938BLK2</accession>
<dbReference type="GO" id="GO:0046872">
    <property type="term" value="F:metal ion binding"/>
    <property type="evidence" value="ECO:0007669"/>
    <property type="project" value="UniProtKB-KW"/>
</dbReference>
<comment type="cofactor">
    <cofactor evidence="1">
        <name>Mg(2+)</name>
        <dbReference type="ChEBI" id="CHEBI:18420"/>
    </cofactor>
</comment>
<dbReference type="AlphaFoldDB" id="A0A938BLK2"/>
<keyword evidence="4" id="KW-0808">Transferase</keyword>
<keyword evidence="8" id="KW-0324">Glycolysis</keyword>
<comment type="similarity">
    <text evidence="9">Belongs to the phosphofructokinase type A (PFKA) family.</text>
</comment>
<comment type="caution">
    <text evidence="13">The sequence shown here is derived from an EMBL/GenBank/DDBJ whole genome shotgun (WGS) entry which is preliminary data.</text>
</comment>
<gene>
    <name evidence="13" type="ORF">FJY75_04595</name>
</gene>
<dbReference type="PANTHER" id="PTHR43650">
    <property type="entry name" value="PYROPHOSPHATE--FRUCTOSE 6-PHOSPHATE 1-PHOSPHOTRANSFERASE"/>
    <property type="match status" value="1"/>
</dbReference>
<dbReference type="SUPFAM" id="SSF53784">
    <property type="entry name" value="Phosphofructokinase"/>
    <property type="match status" value="1"/>
</dbReference>
<keyword evidence="3" id="KW-0963">Cytoplasm</keyword>
<dbReference type="Gene3D" id="3.40.50.450">
    <property type="match status" value="1"/>
</dbReference>
<protein>
    <submittedName>
        <fullName evidence="13">6-phosphofructokinase</fullName>
    </submittedName>
</protein>
<evidence type="ECO:0000256" key="10">
    <source>
        <dbReference type="ARBA" id="ARBA00048072"/>
    </source>
</evidence>
<evidence type="ECO:0000256" key="7">
    <source>
        <dbReference type="ARBA" id="ARBA00022842"/>
    </source>
</evidence>
<dbReference type="PRINTS" id="PR00476">
    <property type="entry name" value="PHFRCTKINASE"/>
</dbReference>
<keyword evidence="5" id="KW-0479">Metal-binding</keyword>
<dbReference type="Pfam" id="PF00365">
    <property type="entry name" value="PFK"/>
    <property type="match status" value="1"/>
</dbReference>
<dbReference type="InterPro" id="IPR022953">
    <property type="entry name" value="ATP_PFK"/>
</dbReference>
<evidence type="ECO:0000259" key="12">
    <source>
        <dbReference type="Pfam" id="PF00365"/>
    </source>
</evidence>
<comment type="function">
    <text evidence="2">Catalyzes the phosphorylation of D-fructose 6-phosphate, the first committing step of glycolysis. Uses inorganic phosphate (PPi) as phosphoryl donor instead of ATP like common ATP-dependent phosphofructokinases (ATP-PFKs), which renders the reaction reversible, and can thus function both in glycolysis and gluconeogenesis. Consistently, PPi-PFK can replace the enzymes of both the forward (ATP-PFK) and reverse (fructose-bisphosphatase (FBPase)) reactions.</text>
</comment>
<proteinExistence type="inferred from homology"/>
<evidence type="ECO:0000256" key="8">
    <source>
        <dbReference type="ARBA" id="ARBA00023152"/>
    </source>
</evidence>
<dbReference type="InterPro" id="IPR000023">
    <property type="entry name" value="Phosphofructokinase_dom"/>
</dbReference>
<organism evidence="13 14">
    <name type="scientific">Eiseniibacteriota bacterium</name>
    <dbReference type="NCBI Taxonomy" id="2212470"/>
    <lineage>
        <taxon>Bacteria</taxon>
        <taxon>Candidatus Eiseniibacteriota</taxon>
    </lineage>
</organism>